<dbReference type="Gene3D" id="1.20.1640.10">
    <property type="entry name" value="Multidrug efflux transporter AcrB transmembrane domain"/>
    <property type="match status" value="2"/>
</dbReference>
<dbReference type="SUPFAM" id="SSF82693">
    <property type="entry name" value="Multidrug efflux transporter AcrB pore domain, PN1, PN2, PC1 and PC2 subdomains"/>
    <property type="match status" value="3"/>
</dbReference>
<dbReference type="EMBL" id="SJPQ01000001">
    <property type="protein sequence ID" value="TWT90423.1"/>
    <property type="molecule type" value="Genomic_DNA"/>
</dbReference>
<feature type="transmembrane region" description="Helical" evidence="1">
    <location>
        <begin position="358"/>
        <end position="380"/>
    </location>
</feature>
<feature type="transmembrane region" description="Helical" evidence="1">
    <location>
        <begin position="465"/>
        <end position="484"/>
    </location>
</feature>
<name>A0A5C5ZVZ6_9BACT</name>
<feature type="transmembrane region" description="Helical" evidence="1">
    <location>
        <begin position="991"/>
        <end position="1010"/>
    </location>
</feature>
<evidence type="ECO:0000313" key="3">
    <source>
        <dbReference type="Proteomes" id="UP000315440"/>
    </source>
</evidence>
<accession>A0A5C5ZVZ6</accession>
<dbReference type="Gene3D" id="3.30.70.1430">
    <property type="entry name" value="Multidrug efflux transporter AcrB pore domain"/>
    <property type="match status" value="2"/>
</dbReference>
<feature type="transmembrane region" description="Helical" evidence="1">
    <location>
        <begin position="386"/>
        <end position="408"/>
    </location>
</feature>
<feature type="transmembrane region" description="Helical" evidence="1">
    <location>
        <begin position="1022"/>
        <end position="1045"/>
    </location>
</feature>
<dbReference type="SUPFAM" id="SSF82866">
    <property type="entry name" value="Multidrug efflux transporter AcrB transmembrane domain"/>
    <property type="match status" value="2"/>
</dbReference>
<dbReference type="GO" id="GO:0005886">
    <property type="term" value="C:plasma membrane"/>
    <property type="evidence" value="ECO:0007669"/>
    <property type="project" value="TreeGrafter"/>
</dbReference>
<comment type="caution">
    <text evidence="2">The sequence shown here is derived from an EMBL/GenBank/DDBJ whole genome shotgun (WGS) entry which is preliminary data.</text>
</comment>
<evidence type="ECO:0000313" key="2">
    <source>
        <dbReference type="EMBL" id="TWT90423.1"/>
    </source>
</evidence>
<evidence type="ECO:0000256" key="1">
    <source>
        <dbReference type="SAM" id="Phobius"/>
    </source>
</evidence>
<feature type="transmembrane region" description="Helical" evidence="1">
    <location>
        <begin position="1057"/>
        <end position="1078"/>
    </location>
</feature>
<feature type="transmembrane region" description="Helical" evidence="1">
    <location>
        <begin position="919"/>
        <end position="939"/>
    </location>
</feature>
<dbReference type="RefSeq" id="WP_146397286.1">
    <property type="nucleotide sequence ID" value="NZ_SJPQ01000001.1"/>
</dbReference>
<gene>
    <name evidence="2" type="primary">mdtC</name>
    <name evidence="2" type="ORF">Mal64_08120</name>
</gene>
<keyword evidence="1" id="KW-1133">Transmembrane helix</keyword>
<keyword evidence="3" id="KW-1185">Reference proteome</keyword>
<protein>
    <submittedName>
        <fullName evidence="2">Multidrug resistance protein MdtC</fullName>
    </submittedName>
</protein>
<reference evidence="2 3" key="1">
    <citation type="submission" date="2019-02" db="EMBL/GenBank/DDBJ databases">
        <title>Deep-cultivation of Planctomycetes and their phenomic and genomic characterization uncovers novel biology.</title>
        <authorList>
            <person name="Wiegand S."/>
            <person name="Jogler M."/>
            <person name="Boedeker C."/>
            <person name="Pinto D."/>
            <person name="Vollmers J."/>
            <person name="Rivas-Marin E."/>
            <person name="Kohn T."/>
            <person name="Peeters S.H."/>
            <person name="Heuer A."/>
            <person name="Rast P."/>
            <person name="Oberbeckmann S."/>
            <person name="Bunk B."/>
            <person name="Jeske O."/>
            <person name="Meyerdierks A."/>
            <person name="Storesund J.E."/>
            <person name="Kallscheuer N."/>
            <person name="Luecker S."/>
            <person name="Lage O.M."/>
            <person name="Pohl T."/>
            <person name="Merkel B.J."/>
            <person name="Hornburger P."/>
            <person name="Mueller R.-W."/>
            <person name="Bruemmer F."/>
            <person name="Labrenz M."/>
            <person name="Spormann A.M."/>
            <person name="Op Den Camp H."/>
            <person name="Overmann J."/>
            <person name="Amann R."/>
            <person name="Jetten M.S.M."/>
            <person name="Mascher T."/>
            <person name="Medema M.H."/>
            <person name="Devos D.P."/>
            <person name="Kaster A.-K."/>
            <person name="Ovreas L."/>
            <person name="Rohde M."/>
            <person name="Galperin M.Y."/>
            <person name="Jogler C."/>
        </authorList>
    </citation>
    <scope>NUCLEOTIDE SEQUENCE [LARGE SCALE GENOMIC DNA]</scope>
    <source>
        <strain evidence="2 3">Mal64</strain>
    </source>
</reference>
<keyword evidence="1" id="KW-0812">Transmembrane</keyword>
<dbReference type="InterPro" id="IPR001036">
    <property type="entry name" value="Acrflvin-R"/>
</dbReference>
<dbReference type="InterPro" id="IPR027463">
    <property type="entry name" value="AcrB_DN_DC_subdom"/>
</dbReference>
<keyword evidence="1" id="KW-0472">Membrane</keyword>
<dbReference type="Proteomes" id="UP000315440">
    <property type="component" value="Unassembled WGS sequence"/>
</dbReference>
<dbReference type="GO" id="GO:0042910">
    <property type="term" value="F:xenobiotic transmembrane transporter activity"/>
    <property type="evidence" value="ECO:0007669"/>
    <property type="project" value="TreeGrafter"/>
</dbReference>
<feature type="transmembrane region" description="Helical" evidence="1">
    <location>
        <begin position="429"/>
        <end position="453"/>
    </location>
</feature>
<feature type="transmembrane region" description="Helical" evidence="1">
    <location>
        <begin position="531"/>
        <end position="553"/>
    </location>
</feature>
<dbReference type="Gene3D" id="3.30.70.1440">
    <property type="entry name" value="Multidrug efflux transporter AcrB pore domain"/>
    <property type="match status" value="1"/>
</dbReference>
<dbReference type="PANTHER" id="PTHR32063">
    <property type="match status" value="1"/>
</dbReference>
<dbReference type="Gene3D" id="3.30.70.1320">
    <property type="entry name" value="Multidrug efflux transporter AcrB pore domain like"/>
    <property type="match status" value="1"/>
</dbReference>
<dbReference type="Pfam" id="PF00873">
    <property type="entry name" value="ACR_tran"/>
    <property type="match status" value="2"/>
</dbReference>
<feature type="transmembrane region" description="Helical" evidence="1">
    <location>
        <begin position="326"/>
        <end position="351"/>
    </location>
</feature>
<dbReference type="OrthoDB" id="9757876at2"/>
<dbReference type="Gene3D" id="3.30.2090.10">
    <property type="entry name" value="Multidrug efflux transporter AcrB TolC docking domain, DN and DC subdomains"/>
    <property type="match status" value="2"/>
</dbReference>
<dbReference type="PRINTS" id="PR00702">
    <property type="entry name" value="ACRIFLAVINRP"/>
</dbReference>
<organism evidence="2 3">
    <name type="scientific">Pseudobythopirellula maris</name>
    <dbReference type="NCBI Taxonomy" id="2527991"/>
    <lineage>
        <taxon>Bacteria</taxon>
        <taxon>Pseudomonadati</taxon>
        <taxon>Planctomycetota</taxon>
        <taxon>Planctomycetia</taxon>
        <taxon>Pirellulales</taxon>
        <taxon>Lacipirellulaceae</taxon>
        <taxon>Pseudobythopirellula</taxon>
    </lineage>
</organism>
<dbReference type="AlphaFoldDB" id="A0A5C5ZVZ6"/>
<proteinExistence type="predicted"/>
<dbReference type="SUPFAM" id="SSF82714">
    <property type="entry name" value="Multidrug efflux transporter AcrB TolC docking domain, DN and DC subdomains"/>
    <property type="match status" value="2"/>
</dbReference>
<sequence>MKISEAAIDRPRMVGVMTLMVVLLAVFAAVQTPVQLSPAITKAVILVAVPYPDSQPSEAENEIARKIEDALTELQAVDFMASTSMRGSSVTQVVFLDGVDPDDARREVKDLVDRIRNELPAGREVQPVVTDMDFENMPLMLVNITPPAGFDDRALKQIAEDVQDQIETVDGVANTQLFGGKEREIQVDIHPDLAAEYGVSLAQLRQSLADFHAELPAGAFETGSFDRSIRNETKLRGVDDIRSAVVTRHADRVVRVSDVATVVDGYRRVKNLAEFDGHAGATIIVNKEADINSLGAAVAVREMVDSLRERYPDLTFSITRDASQEIWVMFRVLGSSAIFGALLVLVILAWTMGLRISVLVLIAIPFSMAVALIFLFFAGIPVSNMVIFSFILVLGMVVDGAIIVAENIHRHIEMGKDPDRAAKDGIEEVGVPVIAADLTTVAAFLPMLLVPGIMGDFMSVMPKVVSVALIGSILVDHFVIPTLAARWYGKQPKAADPAGGGEDLSHSDFHHFGFFTRTYARSLRFALDHRGMVIVWCILALWGAKILIGHLGFNFFPTSDRGQFIVRYELPLGYSIEETLEASRVITKPLERWRDTGALKHYVTSVGSSGGLAMRVDDDPASGPEFGQVQVEMLPPMDRSVEQADVIRYLRENIKPLPGMTFTIEEVQDGPPGGAEVSVRLTGDNLDQMGAVAERITERMKGIRGAVDVTTDYRPDSPELIIEPKPEVVGLFGMTEAQIAAAVQIAIAGDNRIQITLDDEDVDLRIQLAGEFRSSPHDIERLMLTGPDGRKASIGSVAELRRDTGLYSINRYDRNRAVVAKCNVNEPLTAAQVFEILSSEILPELGFEGLKSGEMMLEGFPKAYVGAVATQAEGVQAEFTGENDERDKNFGYLLWSMIIAVVLIAAILAIQFNSLRQSAVVMGAVPLSFIGVVLGMWATGFPFSLATFIGLVSLTGIVVNDAIVLVDFTNQARRDGLDVREALMQAGVHRLRPVLLTTVTTCGGLLPLMLNISGGAEFWQPLTGAVVFGLAFSTVLTLVVIPCMYSMAYRRPTLTELGTFTGFAVLLFVILPMLSAFYESIRVFIDNAALLS</sequence>
<feature type="transmembrane region" description="Helical" evidence="1">
    <location>
        <begin position="945"/>
        <end position="970"/>
    </location>
</feature>
<feature type="transmembrane region" description="Helical" evidence="1">
    <location>
        <begin position="892"/>
        <end position="912"/>
    </location>
</feature>
<dbReference type="PANTHER" id="PTHR32063:SF24">
    <property type="entry name" value="CATION EFFLUX SYSTEM (ACRB_ACRD_ACRF FAMILY)"/>
    <property type="match status" value="1"/>
</dbReference>